<feature type="region of interest" description="Disordered" evidence="1">
    <location>
        <begin position="70"/>
        <end position="104"/>
    </location>
</feature>
<dbReference type="PANTHER" id="PTHR42031">
    <property type="entry name" value="KEY LIME PATHOGENICITY PROTEIN"/>
    <property type="match status" value="1"/>
</dbReference>
<feature type="region of interest" description="Disordered" evidence="1">
    <location>
        <begin position="1"/>
        <end position="54"/>
    </location>
</feature>
<gene>
    <name evidence="3" type="ORF">GMORB2_7579</name>
</gene>
<feature type="region of interest" description="Disordered" evidence="1">
    <location>
        <begin position="430"/>
        <end position="500"/>
    </location>
</feature>
<dbReference type="PANTHER" id="PTHR42031:SF1">
    <property type="entry name" value="KEY LIME PATHOGENICITY PROTEIN"/>
    <property type="match status" value="1"/>
</dbReference>
<feature type="domain" description="DUF7896" evidence="2">
    <location>
        <begin position="341"/>
        <end position="424"/>
    </location>
</feature>
<accession>A0A9P4YRW2</accession>
<evidence type="ECO:0000313" key="4">
    <source>
        <dbReference type="Proteomes" id="UP000749293"/>
    </source>
</evidence>
<sequence>MARSPSFQAAPAAHAIPRSLLQVPSANTIPRDQPQAVDPFPMPPTAGTSGTWLTGPHGFGIYETISSARTPTGLPSLADQHDPMSGFSCGPGTPTQPGQNPEEYPRQTYLSQTRSQVPWQPYCHDHGRPQQHASSRSSSSVVDEPAFMSPQSSAMGNLAPHAQSIGTPPTLYSIVTGNTPAHPPWPSSQAMDRTLSSNQVRPGWEPGDEGPGIMAPALSALGSPRPPEMSRMASEVSRSSGLSLGLGLLFDLEGDLGVSGGQVPPNSAMTDIFGEEEVEPPHQGSGIAAAAPPQPDVQTRRGGRGLRGPKRRLCTICSPAAFFSGTHELQRHVRSRHESQRTVYICCEPTSSSCLTPLVPLNRCRSCRSGKKYNANYNAAAHLRRIHFNPRIPNRFPQKNQGRGGKAGGDQPPMTELRLWIKDVKDTIPSAGKTATPLEGDEGNISPDDDASDNGDDASDNGDDASVAGHAHETAQGSRPCPAPMDRHASHSPFRGSAPAADGGALFDMWLQQPHGTAPAYQHTPIVDIGGPEPSAPVFDDGPRYAGNSAPVVMSPVPHDDGSLFIPKELYWPEIFDQHQALDMDFPDHYLDPTDTDCDPSMFDGHSSFLI</sequence>
<dbReference type="EMBL" id="JAANYQ010000010">
    <property type="protein sequence ID" value="KAF4121986.1"/>
    <property type="molecule type" value="Genomic_DNA"/>
</dbReference>
<feature type="region of interest" description="Disordered" evidence="1">
    <location>
        <begin position="388"/>
        <end position="413"/>
    </location>
</feature>
<dbReference type="InterPro" id="IPR057218">
    <property type="entry name" value="DUF7896"/>
</dbReference>
<reference evidence="3" key="1">
    <citation type="submission" date="2020-03" db="EMBL/GenBank/DDBJ databases">
        <title>Site-based positive gene gene selection in Geosmithia morbida across the United States reveals a broad range of putative effectors and factors for local host and environmental adapation.</title>
        <authorList>
            <person name="Onufrak A."/>
            <person name="Murdoch R.W."/>
            <person name="Gazis R."/>
            <person name="Huff M."/>
            <person name="Staton M."/>
            <person name="Klingeman W."/>
            <person name="Hadziabdic D."/>
        </authorList>
    </citation>
    <scope>NUCLEOTIDE SEQUENCE</scope>
    <source>
        <strain evidence="3">1262</strain>
    </source>
</reference>
<evidence type="ECO:0000259" key="2">
    <source>
        <dbReference type="Pfam" id="PF25438"/>
    </source>
</evidence>
<proteinExistence type="predicted"/>
<dbReference type="OrthoDB" id="5377599at2759"/>
<dbReference type="GeneID" id="55973802"/>
<protein>
    <recommendedName>
        <fullName evidence="2">DUF7896 domain-containing protein</fullName>
    </recommendedName>
</protein>
<feature type="region of interest" description="Disordered" evidence="1">
    <location>
        <begin position="278"/>
        <end position="306"/>
    </location>
</feature>
<feature type="region of interest" description="Disordered" evidence="1">
    <location>
        <begin position="119"/>
        <end position="236"/>
    </location>
</feature>
<evidence type="ECO:0000256" key="1">
    <source>
        <dbReference type="SAM" id="MobiDB-lite"/>
    </source>
</evidence>
<comment type="caution">
    <text evidence="3">The sequence shown here is derived from an EMBL/GenBank/DDBJ whole genome shotgun (WGS) entry which is preliminary data.</text>
</comment>
<evidence type="ECO:0000313" key="3">
    <source>
        <dbReference type="EMBL" id="KAF4121986.1"/>
    </source>
</evidence>
<feature type="compositionally biased region" description="Low complexity" evidence="1">
    <location>
        <begin position="90"/>
        <end position="99"/>
    </location>
</feature>
<dbReference type="AlphaFoldDB" id="A0A9P4YRW2"/>
<dbReference type="RefSeq" id="XP_035320638.1">
    <property type="nucleotide sequence ID" value="XM_035469544.1"/>
</dbReference>
<keyword evidence="4" id="KW-1185">Reference proteome</keyword>
<name>A0A9P4YRW2_9HYPO</name>
<dbReference type="Pfam" id="PF25438">
    <property type="entry name" value="DUF7896"/>
    <property type="match status" value="1"/>
</dbReference>
<feature type="compositionally biased region" description="Acidic residues" evidence="1">
    <location>
        <begin position="439"/>
        <end position="463"/>
    </location>
</feature>
<organism evidence="3 4">
    <name type="scientific">Geosmithia morbida</name>
    <dbReference type="NCBI Taxonomy" id="1094350"/>
    <lineage>
        <taxon>Eukaryota</taxon>
        <taxon>Fungi</taxon>
        <taxon>Dikarya</taxon>
        <taxon>Ascomycota</taxon>
        <taxon>Pezizomycotina</taxon>
        <taxon>Sordariomycetes</taxon>
        <taxon>Hypocreomycetidae</taxon>
        <taxon>Hypocreales</taxon>
        <taxon>Bionectriaceae</taxon>
        <taxon>Geosmithia</taxon>
    </lineage>
</organism>
<dbReference type="Proteomes" id="UP000749293">
    <property type="component" value="Unassembled WGS sequence"/>
</dbReference>
<feature type="compositionally biased region" description="Polar residues" evidence="1">
    <location>
        <begin position="187"/>
        <end position="200"/>
    </location>
</feature>